<evidence type="ECO:0000259" key="1">
    <source>
        <dbReference type="Pfam" id="PF13456"/>
    </source>
</evidence>
<dbReference type="InterPro" id="IPR012337">
    <property type="entry name" value="RNaseH-like_sf"/>
</dbReference>
<dbReference type="InterPro" id="IPR026960">
    <property type="entry name" value="RVT-Znf"/>
</dbReference>
<dbReference type="Pfam" id="PF13456">
    <property type="entry name" value="RVT_3"/>
    <property type="match status" value="1"/>
</dbReference>
<dbReference type="GO" id="GO:0004523">
    <property type="term" value="F:RNA-DNA hybrid ribonuclease activity"/>
    <property type="evidence" value="ECO:0007669"/>
    <property type="project" value="InterPro"/>
</dbReference>
<dbReference type="PANTHER" id="PTHR47074">
    <property type="entry name" value="BNAC02G40300D PROTEIN"/>
    <property type="match status" value="1"/>
</dbReference>
<reference evidence="3 4" key="1">
    <citation type="journal article" date="2020" name="bioRxiv">
        <title>Sequence and annotation of 42 cannabis genomes reveals extensive copy number variation in cannabinoid synthesis and pathogen resistance genes.</title>
        <authorList>
            <person name="Mckernan K.J."/>
            <person name="Helbert Y."/>
            <person name="Kane L.T."/>
            <person name="Ebling H."/>
            <person name="Zhang L."/>
            <person name="Liu B."/>
            <person name="Eaton Z."/>
            <person name="Mclaughlin S."/>
            <person name="Kingan S."/>
            <person name="Baybayan P."/>
            <person name="Concepcion G."/>
            <person name="Jordan M."/>
            <person name="Riva A."/>
            <person name="Barbazuk W."/>
            <person name="Harkins T."/>
        </authorList>
    </citation>
    <scope>NUCLEOTIDE SEQUENCE [LARGE SCALE GENOMIC DNA]</scope>
    <source>
        <strain evidence="4">cv. Jamaican Lion 4</strain>
        <tissue evidence="3">Leaf</tissue>
    </source>
</reference>
<dbReference type="SUPFAM" id="SSF53098">
    <property type="entry name" value="Ribonuclease H-like"/>
    <property type="match status" value="1"/>
</dbReference>
<dbReference type="PANTHER" id="PTHR47074:SF11">
    <property type="entry name" value="REVERSE TRANSCRIPTASE-LIKE PROTEIN"/>
    <property type="match status" value="1"/>
</dbReference>
<feature type="domain" description="Reverse transcriptase zinc-binding" evidence="2">
    <location>
        <begin position="102"/>
        <end position="187"/>
    </location>
</feature>
<dbReference type="Gene3D" id="3.30.420.10">
    <property type="entry name" value="Ribonuclease H-like superfamily/Ribonuclease H"/>
    <property type="match status" value="1"/>
</dbReference>
<dbReference type="EMBL" id="JAATIP010000136">
    <property type="protein sequence ID" value="KAF4368174.1"/>
    <property type="molecule type" value="Genomic_DNA"/>
</dbReference>
<gene>
    <name evidence="3" type="ORF">F8388_022807</name>
</gene>
<sequence length="437" mass="49324">MEKRVGGILIFGMRVSRVLPRGREREESSLLVISFVERATGWWAMVKMWTSGVRLGCHEALILVISRFGSNQISWSSWGEYPFFLLALMTPSFGKSSLDGSFSVKSAYTTIIECRKGDLDVLFQQLWKTPFSERVKLFMWKVGKDILPCGQRLYALFDNTSCCVLCENAEDSLEHLFFHCHMARYCWFKSSWGIRSDLLSFTSTREILNWILNPPFGGDVDLFQFSLFAASLCYTLWNVRNKTFHDKLIATPESIFQTVMKSVRETRDCVASSGSLLQPTVVPSLDRLWTGSLVNIFVDAATRRSEAFLAILSLDDQGRAIEAFSVKISAGSPIEGETLAIFHAISRCISCNWSRVSIFSDCKVVVDAVLARKIPNWKLSSLFLQLFNLFDGFVSCKLCWISRLLNVAAHSLATRAASLNFVVFFSDMDVFAAMNSN</sequence>
<dbReference type="InterPro" id="IPR044730">
    <property type="entry name" value="RNase_H-like_dom_plant"/>
</dbReference>
<comment type="caution">
    <text evidence="3">The sequence shown here is derived from an EMBL/GenBank/DDBJ whole genome shotgun (WGS) entry which is preliminary data.</text>
</comment>
<accession>A0A7J6FBX5</accession>
<feature type="domain" description="RNase H type-1" evidence="1">
    <location>
        <begin position="302"/>
        <end position="416"/>
    </location>
</feature>
<evidence type="ECO:0000259" key="2">
    <source>
        <dbReference type="Pfam" id="PF13966"/>
    </source>
</evidence>
<dbReference type="InterPro" id="IPR052929">
    <property type="entry name" value="RNase_H-like_EbsB-rel"/>
</dbReference>
<dbReference type="Pfam" id="PF13966">
    <property type="entry name" value="zf-RVT"/>
    <property type="match status" value="1"/>
</dbReference>
<name>A0A7J6FBX5_CANSA</name>
<dbReference type="GO" id="GO:0003676">
    <property type="term" value="F:nucleic acid binding"/>
    <property type="evidence" value="ECO:0007669"/>
    <property type="project" value="InterPro"/>
</dbReference>
<dbReference type="Proteomes" id="UP000525078">
    <property type="component" value="Unassembled WGS sequence"/>
</dbReference>
<proteinExistence type="predicted"/>
<dbReference type="CDD" id="cd06222">
    <property type="entry name" value="RNase_H_like"/>
    <property type="match status" value="1"/>
</dbReference>
<protein>
    <recommendedName>
        <fullName evidence="5">Reverse transcriptase zinc-binding domain-containing protein</fullName>
    </recommendedName>
</protein>
<evidence type="ECO:0000313" key="4">
    <source>
        <dbReference type="Proteomes" id="UP000525078"/>
    </source>
</evidence>
<organism evidence="3 4">
    <name type="scientific">Cannabis sativa</name>
    <name type="common">Hemp</name>
    <name type="synonym">Marijuana</name>
    <dbReference type="NCBI Taxonomy" id="3483"/>
    <lineage>
        <taxon>Eukaryota</taxon>
        <taxon>Viridiplantae</taxon>
        <taxon>Streptophyta</taxon>
        <taxon>Embryophyta</taxon>
        <taxon>Tracheophyta</taxon>
        <taxon>Spermatophyta</taxon>
        <taxon>Magnoliopsida</taxon>
        <taxon>eudicotyledons</taxon>
        <taxon>Gunneridae</taxon>
        <taxon>Pentapetalae</taxon>
        <taxon>rosids</taxon>
        <taxon>fabids</taxon>
        <taxon>Rosales</taxon>
        <taxon>Cannabaceae</taxon>
        <taxon>Cannabis</taxon>
    </lineage>
</organism>
<evidence type="ECO:0000313" key="3">
    <source>
        <dbReference type="EMBL" id="KAF4368174.1"/>
    </source>
</evidence>
<dbReference type="InterPro" id="IPR002156">
    <property type="entry name" value="RNaseH_domain"/>
</dbReference>
<dbReference type="AlphaFoldDB" id="A0A7J6FBX5"/>
<dbReference type="InterPro" id="IPR036397">
    <property type="entry name" value="RNaseH_sf"/>
</dbReference>
<evidence type="ECO:0008006" key="5">
    <source>
        <dbReference type="Google" id="ProtNLM"/>
    </source>
</evidence>